<comment type="caution">
    <text evidence="1">The sequence shown here is derived from an EMBL/GenBank/DDBJ whole genome shotgun (WGS) entry which is preliminary data.</text>
</comment>
<dbReference type="AlphaFoldDB" id="A0A8X6MW06"/>
<evidence type="ECO:0000313" key="2">
    <source>
        <dbReference type="Proteomes" id="UP000887013"/>
    </source>
</evidence>
<dbReference type="EMBL" id="BMAW01051451">
    <property type="protein sequence ID" value="GFS80553.1"/>
    <property type="molecule type" value="Genomic_DNA"/>
</dbReference>
<proteinExistence type="predicted"/>
<organism evidence="1 2">
    <name type="scientific">Nephila pilipes</name>
    <name type="common">Giant wood spider</name>
    <name type="synonym">Nephila maculata</name>
    <dbReference type="NCBI Taxonomy" id="299642"/>
    <lineage>
        <taxon>Eukaryota</taxon>
        <taxon>Metazoa</taxon>
        <taxon>Ecdysozoa</taxon>
        <taxon>Arthropoda</taxon>
        <taxon>Chelicerata</taxon>
        <taxon>Arachnida</taxon>
        <taxon>Araneae</taxon>
        <taxon>Araneomorphae</taxon>
        <taxon>Entelegynae</taxon>
        <taxon>Araneoidea</taxon>
        <taxon>Nephilidae</taxon>
        <taxon>Nephila</taxon>
    </lineage>
</organism>
<name>A0A8X6MW06_NEPPI</name>
<keyword evidence="2" id="KW-1185">Reference proteome</keyword>
<gene>
    <name evidence="1" type="ORF">NPIL_63401</name>
</gene>
<protein>
    <submittedName>
        <fullName evidence="1">Uncharacterized protein</fullName>
    </submittedName>
</protein>
<reference evidence="1" key="1">
    <citation type="submission" date="2020-08" db="EMBL/GenBank/DDBJ databases">
        <title>Multicomponent nature underlies the extraordinary mechanical properties of spider dragline silk.</title>
        <authorList>
            <person name="Kono N."/>
            <person name="Nakamura H."/>
            <person name="Mori M."/>
            <person name="Yoshida Y."/>
            <person name="Ohtoshi R."/>
            <person name="Malay A.D."/>
            <person name="Moran D.A.P."/>
            <person name="Tomita M."/>
            <person name="Numata K."/>
            <person name="Arakawa K."/>
        </authorList>
    </citation>
    <scope>NUCLEOTIDE SEQUENCE</scope>
</reference>
<accession>A0A8X6MW06</accession>
<sequence length="196" mass="21937">MIPILRLHDCASEKSLRHKRLLRAVDACRVGTATGNVGYRVRFFVGLGNRNRIVIKVGTEKKVKGKKEYKVFALDEEKLNQSNVLIPEFLYSQYGSLLSPLNNSSVPSEKSDKSPIQAPTLSHLSLPQTRAIADAYNFDPPLLTELKKGESGILGADWLTEIFKLWNDSAFESHWGFYDDLGLVSGLHFAFTLVLN</sequence>
<evidence type="ECO:0000313" key="1">
    <source>
        <dbReference type="EMBL" id="GFS80553.1"/>
    </source>
</evidence>
<dbReference type="Proteomes" id="UP000887013">
    <property type="component" value="Unassembled WGS sequence"/>
</dbReference>